<name>A3P2D3_BURP0</name>
<dbReference type="KEGG" id="bpl:BURPS1106A_A0450"/>
<evidence type="ECO:0000256" key="1">
    <source>
        <dbReference type="SAM" id="MobiDB-lite"/>
    </source>
</evidence>
<accession>A3P2D3</accession>
<dbReference type="EMBL" id="CP000573">
    <property type="protein sequence ID" value="ABN93064.1"/>
    <property type="molecule type" value="Genomic_DNA"/>
</dbReference>
<dbReference type="AlphaFoldDB" id="A3P2D3"/>
<reference evidence="3" key="1">
    <citation type="submission" date="2007-02" db="EMBL/GenBank/DDBJ databases">
        <authorList>
            <person name="DeShazer D."/>
            <person name="Woods D.E."/>
            <person name="Nierman W.C."/>
        </authorList>
    </citation>
    <scope>NUCLEOTIDE SEQUENCE [LARGE SCALE GENOMIC DNA]</scope>
    <source>
        <strain evidence="3">1106a</strain>
    </source>
</reference>
<proteinExistence type="predicted"/>
<dbReference type="Proteomes" id="UP000006738">
    <property type="component" value="Chromosome II"/>
</dbReference>
<protein>
    <submittedName>
        <fullName evidence="2">Uncharacterized protein</fullName>
    </submittedName>
</protein>
<dbReference type="HOGENOM" id="CLU_208946_0_0_4"/>
<organism evidence="2 3">
    <name type="scientific">Burkholderia pseudomallei (strain 1106a)</name>
    <dbReference type="NCBI Taxonomy" id="357348"/>
    <lineage>
        <taxon>Bacteria</taxon>
        <taxon>Pseudomonadati</taxon>
        <taxon>Pseudomonadota</taxon>
        <taxon>Betaproteobacteria</taxon>
        <taxon>Burkholderiales</taxon>
        <taxon>Burkholderiaceae</taxon>
        <taxon>Burkholderia</taxon>
        <taxon>pseudomallei group</taxon>
    </lineage>
</organism>
<gene>
    <name evidence="2" type="ordered locus">BURPS1106A_A0450</name>
</gene>
<evidence type="ECO:0000313" key="3">
    <source>
        <dbReference type="Proteomes" id="UP000006738"/>
    </source>
</evidence>
<evidence type="ECO:0000313" key="2">
    <source>
        <dbReference type="EMBL" id="ABN93064.1"/>
    </source>
</evidence>
<feature type="region of interest" description="Disordered" evidence="1">
    <location>
        <begin position="37"/>
        <end position="61"/>
    </location>
</feature>
<sequence>MYAAVIVAYPHVSPMCARHLPACGTCGVARSIGRPPAPCRIGRPPSSAAHAPDRAAGPPAR</sequence>